<keyword evidence="1" id="KW-0472">Membrane</keyword>
<evidence type="ECO:0000313" key="3">
    <source>
        <dbReference type="Proteomes" id="UP000276133"/>
    </source>
</evidence>
<comment type="caution">
    <text evidence="2">The sequence shown here is derived from an EMBL/GenBank/DDBJ whole genome shotgun (WGS) entry which is preliminary data.</text>
</comment>
<dbReference type="Proteomes" id="UP000276133">
    <property type="component" value="Unassembled WGS sequence"/>
</dbReference>
<keyword evidence="1" id="KW-0812">Transmembrane</keyword>
<feature type="transmembrane region" description="Helical" evidence="1">
    <location>
        <begin position="69"/>
        <end position="89"/>
    </location>
</feature>
<keyword evidence="1" id="KW-1133">Transmembrane helix</keyword>
<dbReference type="AlphaFoldDB" id="A0A3M7SGC4"/>
<evidence type="ECO:0000313" key="2">
    <source>
        <dbReference type="EMBL" id="RNA34924.1"/>
    </source>
</evidence>
<accession>A0A3M7SGC4</accession>
<gene>
    <name evidence="2" type="ORF">BpHYR1_002958</name>
</gene>
<dbReference type="EMBL" id="REGN01001397">
    <property type="protein sequence ID" value="RNA34924.1"/>
    <property type="molecule type" value="Genomic_DNA"/>
</dbReference>
<keyword evidence="3" id="KW-1185">Reference proteome</keyword>
<organism evidence="2 3">
    <name type="scientific">Brachionus plicatilis</name>
    <name type="common">Marine rotifer</name>
    <name type="synonym">Brachionus muelleri</name>
    <dbReference type="NCBI Taxonomy" id="10195"/>
    <lineage>
        <taxon>Eukaryota</taxon>
        <taxon>Metazoa</taxon>
        <taxon>Spiralia</taxon>
        <taxon>Gnathifera</taxon>
        <taxon>Rotifera</taxon>
        <taxon>Eurotatoria</taxon>
        <taxon>Monogononta</taxon>
        <taxon>Pseudotrocha</taxon>
        <taxon>Ploima</taxon>
        <taxon>Brachionidae</taxon>
        <taxon>Brachionus</taxon>
    </lineage>
</organism>
<name>A0A3M7SGC4_BRAPC</name>
<protein>
    <submittedName>
        <fullName evidence="2">Uncharacterized protein</fullName>
    </submittedName>
</protein>
<proteinExistence type="predicted"/>
<sequence>MCVCVCVCVWDRGIKITLVERSLAQKSEKKKQQKIKNQSHFIIEILSHELTWLPKTFMYFMHFIPYENIWTNLLIVLITLISSMALLHFPRKINHYFLTKRQNKTLLSPRNLAGAILTQVVVLIVKQMDVLSDLLMMYLSNKEYKRKIKEVARMSDDNPRKIIATIRIDVLLKDEENT</sequence>
<evidence type="ECO:0000256" key="1">
    <source>
        <dbReference type="SAM" id="Phobius"/>
    </source>
</evidence>
<reference evidence="2 3" key="1">
    <citation type="journal article" date="2018" name="Sci. Rep.">
        <title>Genomic signatures of local adaptation to the degree of environmental predictability in rotifers.</title>
        <authorList>
            <person name="Franch-Gras L."/>
            <person name="Hahn C."/>
            <person name="Garcia-Roger E.M."/>
            <person name="Carmona M.J."/>
            <person name="Serra M."/>
            <person name="Gomez A."/>
        </authorList>
    </citation>
    <scope>NUCLEOTIDE SEQUENCE [LARGE SCALE GENOMIC DNA]</scope>
    <source>
        <strain evidence="2">HYR1</strain>
    </source>
</reference>